<organism evidence="2">
    <name type="scientific">bioreactor metagenome</name>
    <dbReference type="NCBI Taxonomy" id="1076179"/>
    <lineage>
        <taxon>unclassified sequences</taxon>
        <taxon>metagenomes</taxon>
        <taxon>ecological metagenomes</taxon>
    </lineage>
</organism>
<proteinExistence type="predicted"/>
<dbReference type="EMBL" id="VSSQ01072637">
    <property type="protein sequence ID" value="MPN23974.1"/>
    <property type="molecule type" value="Genomic_DNA"/>
</dbReference>
<evidence type="ECO:0000256" key="1">
    <source>
        <dbReference type="SAM" id="Phobius"/>
    </source>
</evidence>
<feature type="transmembrane region" description="Helical" evidence="1">
    <location>
        <begin position="15"/>
        <end position="37"/>
    </location>
</feature>
<reference evidence="2" key="1">
    <citation type="submission" date="2019-08" db="EMBL/GenBank/DDBJ databases">
        <authorList>
            <person name="Kucharzyk K."/>
            <person name="Murdoch R.W."/>
            <person name="Higgins S."/>
            <person name="Loffler F."/>
        </authorList>
    </citation>
    <scope>NUCLEOTIDE SEQUENCE</scope>
</reference>
<comment type="caution">
    <text evidence="2">The sequence shown here is derived from an EMBL/GenBank/DDBJ whole genome shotgun (WGS) entry which is preliminary data.</text>
</comment>
<accession>A0A645GJ90</accession>
<keyword evidence="1" id="KW-1133">Transmembrane helix</keyword>
<feature type="transmembrane region" description="Helical" evidence="1">
    <location>
        <begin position="58"/>
        <end position="76"/>
    </location>
</feature>
<gene>
    <name evidence="2" type="ORF">SDC9_171367</name>
</gene>
<name>A0A645GJ90_9ZZZZ</name>
<dbReference type="AlphaFoldDB" id="A0A645GJ90"/>
<protein>
    <submittedName>
        <fullName evidence="2">Uncharacterized protein</fullName>
    </submittedName>
</protein>
<evidence type="ECO:0000313" key="2">
    <source>
        <dbReference type="EMBL" id="MPN23974.1"/>
    </source>
</evidence>
<keyword evidence="1" id="KW-0812">Transmembrane</keyword>
<sequence>MEIFLLYLWVQLDTFHNAAIVGILLCLTLVPVCLMAWANARDGEKEDREVFAPKFLTYGSRFFIGFIVCCFIAIFLPSSKGLAYIVGGKLVIDTIENPKVKQIGENILDQVELFTRKEKK</sequence>
<keyword evidence="1" id="KW-0472">Membrane</keyword>